<proteinExistence type="predicted"/>
<dbReference type="AlphaFoldDB" id="A0A9N9Y6N9"/>
<evidence type="ECO:0000313" key="6">
    <source>
        <dbReference type="Proteomes" id="UP000754883"/>
    </source>
</evidence>
<protein>
    <submittedName>
        <fullName evidence="5">Uncharacterized protein</fullName>
    </submittedName>
</protein>
<dbReference type="InterPro" id="IPR002110">
    <property type="entry name" value="Ankyrin_rpt"/>
</dbReference>
<dbReference type="SUPFAM" id="SSF51735">
    <property type="entry name" value="NAD(P)-binding Rossmann-fold domains"/>
    <property type="match status" value="1"/>
</dbReference>
<name>A0A9N9Y6N9_9HYPO</name>
<dbReference type="PANTHER" id="PTHR24173:SF74">
    <property type="entry name" value="ANKYRIN REPEAT DOMAIN-CONTAINING PROTEIN 16"/>
    <property type="match status" value="1"/>
</dbReference>
<dbReference type="PRINTS" id="PR01415">
    <property type="entry name" value="ANKYRIN"/>
</dbReference>
<dbReference type="OrthoDB" id="542013at2759"/>
<dbReference type="Pfam" id="PF12796">
    <property type="entry name" value="Ank_2"/>
    <property type="match status" value="2"/>
</dbReference>
<dbReference type="PANTHER" id="PTHR24173">
    <property type="entry name" value="ANKYRIN REPEAT CONTAINING"/>
    <property type="match status" value="1"/>
</dbReference>
<dbReference type="PROSITE" id="PS50088">
    <property type="entry name" value="ANK_REPEAT"/>
    <property type="match status" value="4"/>
</dbReference>
<dbReference type="Pfam" id="PF00106">
    <property type="entry name" value="adh_short"/>
    <property type="match status" value="1"/>
</dbReference>
<evidence type="ECO:0000256" key="2">
    <source>
        <dbReference type="ARBA" id="ARBA00023043"/>
    </source>
</evidence>
<keyword evidence="1" id="KW-0677">Repeat</keyword>
<accession>A0A9N9Y6N9</accession>
<keyword evidence="6" id="KW-1185">Reference proteome</keyword>
<evidence type="ECO:0000256" key="3">
    <source>
        <dbReference type="PROSITE-ProRule" id="PRU00023"/>
    </source>
</evidence>
<feature type="repeat" description="ANK" evidence="3">
    <location>
        <begin position="512"/>
        <end position="546"/>
    </location>
</feature>
<evidence type="ECO:0000256" key="1">
    <source>
        <dbReference type="ARBA" id="ARBA00022737"/>
    </source>
</evidence>
<dbReference type="SUPFAM" id="SSF48403">
    <property type="entry name" value="Ankyrin repeat"/>
    <property type="match status" value="1"/>
</dbReference>
<dbReference type="PROSITE" id="PS50297">
    <property type="entry name" value="ANK_REP_REGION"/>
    <property type="match status" value="3"/>
</dbReference>
<dbReference type="InterPro" id="IPR036291">
    <property type="entry name" value="NAD(P)-bd_dom_sf"/>
</dbReference>
<keyword evidence="2 3" id="KW-0040">ANK repeat</keyword>
<feature type="repeat" description="ANK" evidence="3">
    <location>
        <begin position="586"/>
        <end position="618"/>
    </location>
</feature>
<keyword evidence="4" id="KW-0175">Coiled coil</keyword>
<dbReference type="EMBL" id="CABFNO020001544">
    <property type="protein sequence ID" value="CAG9997113.1"/>
    <property type="molecule type" value="Genomic_DNA"/>
</dbReference>
<feature type="repeat" description="ANK" evidence="3">
    <location>
        <begin position="475"/>
        <end position="499"/>
    </location>
</feature>
<comment type="caution">
    <text evidence="5">The sequence shown here is derived from an EMBL/GenBank/DDBJ whole genome shotgun (WGS) entry which is preliminary data.</text>
</comment>
<dbReference type="Gene3D" id="1.25.40.20">
    <property type="entry name" value="Ankyrin repeat-containing domain"/>
    <property type="match status" value="2"/>
</dbReference>
<reference evidence="5" key="1">
    <citation type="submission" date="2021-10" db="EMBL/GenBank/DDBJ databases">
        <authorList>
            <person name="Piombo E."/>
        </authorList>
    </citation>
    <scope>NUCLEOTIDE SEQUENCE</scope>
</reference>
<dbReference type="SMART" id="SM00248">
    <property type="entry name" value="ANK"/>
    <property type="match status" value="7"/>
</dbReference>
<dbReference type="InterPro" id="IPR002347">
    <property type="entry name" value="SDR_fam"/>
</dbReference>
<evidence type="ECO:0000313" key="5">
    <source>
        <dbReference type="EMBL" id="CAG9997113.1"/>
    </source>
</evidence>
<dbReference type="Proteomes" id="UP000754883">
    <property type="component" value="Unassembled WGS sequence"/>
</dbReference>
<feature type="repeat" description="ANK" evidence="3">
    <location>
        <begin position="441"/>
        <end position="473"/>
    </location>
</feature>
<dbReference type="InterPro" id="IPR036770">
    <property type="entry name" value="Ankyrin_rpt-contain_sf"/>
</dbReference>
<feature type="coiled-coil region" evidence="4">
    <location>
        <begin position="768"/>
        <end position="795"/>
    </location>
</feature>
<organism evidence="5 6">
    <name type="scientific">Clonostachys byssicola</name>
    <dbReference type="NCBI Taxonomy" id="160290"/>
    <lineage>
        <taxon>Eukaryota</taxon>
        <taxon>Fungi</taxon>
        <taxon>Dikarya</taxon>
        <taxon>Ascomycota</taxon>
        <taxon>Pezizomycotina</taxon>
        <taxon>Sordariomycetes</taxon>
        <taxon>Hypocreomycetidae</taxon>
        <taxon>Hypocreales</taxon>
        <taxon>Bionectriaceae</taxon>
        <taxon>Clonostachys</taxon>
    </lineage>
</organism>
<dbReference type="Gene3D" id="3.40.50.720">
    <property type="entry name" value="NAD(P)-binding Rossmann-like Domain"/>
    <property type="match status" value="1"/>
</dbReference>
<sequence length="1115" mass="123976">MEVLGAVASVVTLLEVGGKAGKFIKGIRNIPESFEELREEIGFLKAISTELSKAQEAISNGSHSTRLKASWPASIENIRKTLEDTVRDLEDIQKKCERQRPDAEPAAKRRVWISHRTRISTLLRKAENAKANLGLALNVFALAIMNAQTPKEDAPRRVYEIENEKEVEIPPAIEENSTSVTVTETQSMNPARTSVVAKMRQIYARRCRCHYQKQPWRIRSPTWASPLVGGFEVRGWSGTADNSSSASGCTCSRNERVSMDDGQSQYSLAAKFFLGGSFYTLEFAMRPVNTRRFNSPHWILLKWSKDSLQMGLSQKRVSYFPDDEQTDGTTIVPIIIESEAYDALELLLNEWKGVLSRTGFPRQVGYAVRSEQMAMIQSGEHNERKARMLEKVASYVWDEETEPEATPFHEAAIDGDALEMQLVLDKLGSASIKIIDELDRTGRSALHHSAHRGNREAVEALVRAGANINIKDGKDGMTPLMFAALKGEVECMRVLLGPGGGKRNDVNQKSNFGYAAINYAVTGYNPTPAAVRLLIEHGATVSSRDLDSSTILHHLASNWCSEQDAREIFRSVLELGELSIDVRDPNGQTPLLVAVRSNNLPIIRCLMENGASTTVQDDYSNNLMHCAAGMSNLEVLEYLMTQNLSELNIEQTRCNGESPLDCLIYNICAEPWQLWASERQPSMEEIAAFAQLHQAIECANKEKDISLLQHALDSLPIESPNTTLAYVHLAQLSQRKKENPNPGDYAFYRAIENDVRAWPSGKKMSDIRNVIEEDLKELRDSLSELRNSVDVLIDSLMNLRHRIKAKESFFLVYSSSKTTPTMSNIAKTVVATGVSSGLGFEAIKQLLQQAQPYKVILGARNTEATENAYSSLSFDRSKHSLSVLPLELNNLKNVKSFARQALGKLGEDRIDYLLLNAAISDPAQGPGPHGSKWSEILIVNHTSQHYLVHLLREKLVASKARLVFVSSGAVRNVPDPSVLDEDLLAGSGKDSMTSYPQSKFVALLAAHWWRRQLAGQCNVVAVSPGLIPTTGLQRGSKLSFPDAIMKDAKSVPEGAKSILEAFTRSDFPEDPEQIFLTSWGEWWPKDVYALSLDQALQNKWCQSQEEIETEMDISA</sequence>
<gene>
    <name evidence="5" type="ORF">CBYS24578_00018566</name>
</gene>
<evidence type="ECO:0000256" key="4">
    <source>
        <dbReference type="SAM" id="Coils"/>
    </source>
</evidence>